<dbReference type="InterPro" id="IPR004331">
    <property type="entry name" value="SPX_dom"/>
</dbReference>
<dbReference type="PANTHER" id="PTHR10783:SF103">
    <property type="entry name" value="SOLUTE CARRIER FAMILY 53 MEMBER 1"/>
    <property type="match status" value="1"/>
</dbReference>
<feature type="compositionally biased region" description="Basic and acidic residues" evidence="6">
    <location>
        <begin position="66"/>
        <end position="85"/>
    </location>
</feature>
<evidence type="ECO:0000256" key="5">
    <source>
        <dbReference type="ARBA" id="ARBA00023136"/>
    </source>
</evidence>
<dbReference type="GO" id="GO:0006817">
    <property type="term" value="P:phosphate ion transport"/>
    <property type="evidence" value="ECO:0007669"/>
    <property type="project" value="TreeGrafter"/>
</dbReference>
<dbReference type="GO" id="GO:0016036">
    <property type="term" value="P:cellular response to phosphate starvation"/>
    <property type="evidence" value="ECO:0007669"/>
    <property type="project" value="TreeGrafter"/>
</dbReference>
<feature type="transmembrane region" description="Helical" evidence="7">
    <location>
        <begin position="644"/>
        <end position="665"/>
    </location>
</feature>
<feature type="transmembrane region" description="Helical" evidence="7">
    <location>
        <begin position="593"/>
        <end position="611"/>
    </location>
</feature>
<keyword evidence="11" id="KW-1185">Reference proteome</keyword>
<name>A0A4S4M4E4_9AGAM</name>
<evidence type="ECO:0000256" key="6">
    <source>
        <dbReference type="SAM" id="MobiDB-lite"/>
    </source>
</evidence>
<dbReference type="AlphaFoldDB" id="A0A4S4M4E4"/>
<feature type="transmembrane region" description="Helical" evidence="7">
    <location>
        <begin position="515"/>
        <end position="538"/>
    </location>
</feature>
<feature type="region of interest" description="Disordered" evidence="6">
    <location>
        <begin position="294"/>
        <end position="318"/>
    </location>
</feature>
<feature type="transmembrane region" description="Helical" evidence="7">
    <location>
        <begin position="559"/>
        <end position="581"/>
    </location>
</feature>
<keyword evidence="5 7" id="KW-0472">Membrane</keyword>
<dbReference type="PROSITE" id="PS51382">
    <property type="entry name" value="SPX"/>
    <property type="match status" value="1"/>
</dbReference>
<gene>
    <name evidence="10" type="ORF">EW146_g1993</name>
</gene>
<dbReference type="GO" id="GO:0000822">
    <property type="term" value="F:inositol hexakisphosphate binding"/>
    <property type="evidence" value="ECO:0007669"/>
    <property type="project" value="TreeGrafter"/>
</dbReference>
<feature type="region of interest" description="Disordered" evidence="6">
    <location>
        <begin position="861"/>
        <end position="883"/>
    </location>
</feature>
<dbReference type="GO" id="GO:0005886">
    <property type="term" value="C:plasma membrane"/>
    <property type="evidence" value="ECO:0007669"/>
    <property type="project" value="TreeGrafter"/>
</dbReference>
<evidence type="ECO:0000256" key="1">
    <source>
        <dbReference type="ARBA" id="ARBA00004141"/>
    </source>
</evidence>
<feature type="domain" description="SPX" evidence="9">
    <location>
        <begin position="1"/>
        <end position="403"/>
    </location>
</feature>
<feature type="compositionally biased region" description="Basic and acidic residues" evidence="6">
    <location>
        <begin position="115"/>
        <end position="128"/>
    </location>
</feature>
<dbReference type="InterPro" id="IPR004342">
    <property type="entry name" value="EXS_C"/>
</dbReference>
<dbReference type="PANTHER" id="PTHR10783">
    <property type="entry name" value="XENOTROPIC AND POLYTROPIC RETROVIRUS RECEPTOR 1-RELATED"/>
    <property type="match status" value="1"/>
</dbReference>
<evidence type="ECO:0000256" key="2">
    <source>
        <dbReference type="ARBA" id="ARBA00009665"/>
    </source>
</evidence>
<dbReference type="Pfam" id="PF03105">
    <property type="entry name" value="SPX"/>
    <property type="match status" value="1"/>
</dbReference>
<evidence type="ECO:0000259" key="9">
    <source>
        <dbReference type="PROSITE" id="PS51382"/>
    </source>
</evidence>
<evidence type="ECO:0000313" key="10">
    <source>
        <dbReference type="EMBL" id="THH19131.1"/>
    </source>
</evidence>
<dbReference type="GO" id="GO:0005794">
    <property type="term" value="C:Golgi apparatus"/>
    <property type="evidence" value="ECO:0007669"/>
    <property type="project" value="TreeGrafter"/>
</dbReference>
<feature type="domain" description="EXS" evidence="8">
    <location>
        <begin position="673"/>
        <end position="867"/>
    </location>
</feature>
<evidence type="ECO:0008006" key="12">
    <source>
        <dbReference type="Google" id="ProtNLM"/>
    </source>
</evidence>
<comment type="subcellular location">
    <subcellularLocation>
        <location evidence="1">Membrane</location>
        <topology evidence="1">Multi-pass membrane protein</topology>
    </subcellularLocation>
</comment>
<dbReference type="EMBL" id="SGPL01000054">
    <property type="protein sequence ID" value="THH19131.1"/>
    <property type="molecule type" value="Genomic_DNA"/>
</dbReference>
<organism evidence="10 11">
    <name type="scientific">Bondarzewia mesenterica</name>
    <dbReference type="NCBI Taxonomy" id="1095465"/>
    <lineage>
        <taxon>Eukaryota</taxon>
        <taxon>Fungi</taxon>
        <taxon>Dikarya</taxon>
        <taxon>Basidiomycota</taxon>
        <taxon>Agaricomycotina</taxon>
        <taxon>Agaricomycetes</taxon>
        <taxon>Russulales</taxon>
        <taxon>Bondarzewiaceae</taxon>
        <taxon>Bondarzewia</taxon>
    </lineage>
</organism>
<dbReference type="Proteomes" id="UP000310158">
    <property type="component" value="Unassembled WGS sequence"/>
</dbReference>
<evidence type="ECO:0000313" key="11">
    <source>
        <dbReference type="Proteomes" id="UP000310158"/>
    </source>
</evidence>
<evidence type="ECO:0000259" key="8">
    <source>
        <dbReference type="PROSITE" id="PS51380"/>
    </source>
</evidence>
<accession>A0A4S4M4E4</accession>
<dbReference type="OrthoDB" id="9970435at2759"/>
<feature type="compositionally biased region" description="Acidic residues" evidence="6">
    <location>
        <begin position="102"/>
        <end position="114"/>
    </location>
</feature>
<protein>
    <recommendedName>
        <fullName evidence="12">EXS domain-containing protein</fullName>
    </recommendedName>
</protein>
<evidence type="ECO:0000256" key="7">
    <source>
        <dbReference type="SAM" id="Phobius"/>
    </source>
</evidence>
<evidence type="ECO:0000256" key="3">
    <source>
        <dbReference type="ARBA" id="ARBA00022692"/>
    </source>
</evidence>
<dbReference type="CDD" id="cd14475">
    <property type="entry name" value="SPX_SYG1_like"/>
    <property type="match status" value="1"/>
</dbReference>
<feature type="compositionally biased region" description="Basic residues" evidence="6">
    <location>
        <begin position="294"/>
        <end position="304"/>
    </location>
</feature>
<keyword evidence="3 7" id="KW-0812">Transmembrane</keyword>
<keyword evidence="4 7" id="KW-1133">Transmembrane helix</keyword>
<reference evidence="10 11" key="1">
    <citation type="submission" date="2019-02" db="EMBL/GenBank/DDBJ databases">
        <title>Genome sequencing of the rare red list fungi Bondarzewia mesenterica.</title>
        <authorList>
            <person name="Buettner E."/>
            <person name="Kellner H."/>
        </authorList>
    </citation>
    <scope>NUCLEOTIDE SEQUENCE [LARGE SCALE GENOMIC DNA]</scope>
    <source>
        <strain evidence="10 11">DSM 108281</strain>
    </source>
</reference>
<comment type="caution">
    <text evidence="10">The sequence shown here is derived from an EMBL/GenBank/DDBJ whole genome shotgun (WGS) entry which is preliminary data.</text>
</comment>
<sequence length="883" mass="100998">MKFARHQNGKKHTCNDLEYFLVSLALLVHISRIIRSDYRGLKKRITAVRRAQEGLAVQDTSDPESLDTKRESTVEDGERPLKSDSVDAGTPERSNELCTEGDAGEAEDAVNGEAEEAKMKEDSIKETDAQTSDVPIGRKRGGSVTFPSSPILHIVPSPSTVASQPIPPASHPSTVALAPSATAPSGIFAQIRHRSSTIRTTYSNPASSQMHPPHLSSLLESMTSVQLAFFDKLDAELLKIDSFYLAREQEARERCAVLREQLGELKDHRKIFHEAYPADHKRWSLSSIAHTARPRRAVHRRRHRSVQESSSREKSLERADAEKAVELLGNGHDNGKVKEELRLRYNPEDYTHAKKRLKKAVLEYYRGLEVLNNYRILNLTGFRKALKKFEKITKIPVQHAYMKEKVRPVLHSQTLLEKDICIIKVDPSAFASGEVVQGLVKEMEDQFAARFTRGDKKRALVRLRASSQHKTHHFSTFRTGLAFGLGVPALVDGIYRSFQPELRAKLAWEVMLFNYAILAIPAFFVFLVGLNVLVWSRSRINYVFIFEFDIRTRLDHREYFEIPAIVLATLCYSFWLTFARIGAESVAPTTWPLIWLLFVAGLILNPFPVLFKESRWWLIRNITRLLTSGVHRVEFADFWMGDQFCSLVFTLSNLYFFACSYIVGFRTDPWQQCAMPNGWGVHVVLASLPLLVRLVQSVRRWVDSGLITHLINGGKYGSGIIYYLAFYIWREKGAGRGPTFALFCLFGTIYSAYASSWDFLMDWSILKPHAKYPLLRSELVYSSYTPLYYFSVISNVLIRFIWVIYIPTQGRNFAVRTFIAAVLEMFRRWQWNFYRLENEHLGNMDQYRVTREVPLPYSFDEVGHESDGGDEDVEDEGHAKRSI</sequence>
<comment type="similarity">
    <text evidence="2">Belongs to the SYG1 (TC 2.A.94) family.</text>
</comment>
<dbReference type="Pfam" id="PF03124">
    <property type="entry name" value="EXS"/>
    <property type="match status" value="1"/>
</dbReference>
<evidence type="ECO:0000256" key="4">
    <source>
        <dbReference type="ARBA" id="ARBA00022989"/>
    </source>
</evidence>
<proteinExistence type="inferred from homology"/>
<feature type="transmembrane region" description="Helical" evidence="7">
    <location>
        <begin position="740"/>
        <end position="766"/>
    </location>
</feature>
<feature type="transmembrane region" description="Helical" evidence="7">
    <location>
        <begin position="786"/>
        <end position="806"/>
    </location>
</feature>
<dbReference type="PROSITE" id="PS51380">
    <property type="entry name" value="EXS"/>
    <property type="match status" value="1"/>
</dbReference>
<feature type="region of interest" description="Disordered" evidence="6">
    <location>
        <begin position="54"/>
        <end position="149"/>
    </location>
</feature>